<reference evidence="1 2" key="1">
    <citation type="submission" date="2023-07" db="EMBL/GenBank/DDBJ databases">
        <title>Genomic Encyclopedia of Type Strains, Phase IV (KMG-IV): sequencing the most valuable type-strain genomes for metagenomic binning, comparative biology and taxonomic classification.</title>
        <authorList>
            <person name="Goeker M."/>
        </authorList>
    </citation>
    <scope>NUCLEOTIDE SEQUENCE [LARGE SCALE GENOMIC DNA]</scope>
    <source>
        <strain evidence="1 2">DSM 1112</strain>
    </source>
</reference>
<dbReference type="Proteomes" id="UP001230207">
    <property type="component" value="Unassembled WGS sequence"/>
</dbReference>
<organism evidence="1 2">
    <name type="scientific">Pararhizobium capsulatum DSM 1112</name>
    <dbReference type="NCBI Taxonomy" id="1121113"/>
    <lineage>
        <taxon>Bacteria</taxon>
        <taxon>Pseudomonadati</taxon>
        <taxon>Pseudomonadota</taxon>
        <taxon>Alphaproteobacteria</taxon>
        <taxon>Hyphomicrobiales</taxon>
        <taxon>Rhizobiaceae</taxon>
        <taxon>Rhizobium/Agrobacterium group</taxon>
        <taxon>Pararhizobium</taxon>
    </lineage>
</organism>
<evidence type="ECO:0000313" key="1">
    <source>
        <dbReference type="EMBL" id="MDQ0323551.1"/>
    </source>
</evidence>
<sequence length="87" mass="9280">MRTNDEVVFMATAQKFIILQFKKVRGGIAPGEMRQASSAASAEKIATAMAPRHSGVAAYSVMVDEESGDMTDPKILCQFGEIADLAA</sequence>
<keyword evidence="2" id="KW-1185">Reference proteome</keyword>
<comment type="caution">
    <text evidence="1">The sequence shown here is derived from an EMBL/GenBank/DDBJ whole genome shotgun (WGS) entry which is preliminary data.</text>
</comment>
<name>A0ABU0BZ62_9HYPH</name>
<gene>
    <name evidence="1" type="ORF">QO002_005757</name>
</gene>
<proteinExistence type="predicted"/>
<evidence type="ECO:0000313" key="2">
    <source>
        <dbReference type="Proteomes" id="UP001230207"/>
    </source>
</evidence>
<accession>A0ABU0BZ62</accession>
<dbReference type="EMBL" id="JAUSVF010000003">
    <property type="protein sequence ID" value="MDQ0323551.1"/>
    <property type="molecule type" value="Genomic_DNA"/>
</dbReference>
<protein>
    <submittedName>
        <fullName evidence="1">Uncharacterized protein</fullName>
    </submittedName>
</protein>